<dbReference type="EMBL" id="FQUQ01000001">
    <property type="protein sequence ID" value="SHE58843.1"/>
    <property type="molecule type" value="Genomic_DNA"/>
</dbReference>
<evidence type="ECO:0000313" key="1">
    <source>
        <dbReference type="EMBL" id="SHE58843.1"/>
    </source>
</evidence>
<dbReference type="RefSeq" id="WP_073227305.1">
    <property type="nucleotide sequence ID" value="NZ_FQUQ01000001.1"/>
</dbReference>
<gene>
    <name evidence="1" type="ORF">SAMN04488522_101645</name>
</gene>
<dbReference type="Proteomes" id="UP000184287">
    <property type="component" value="Unassembled WGS sequence"/>
</dbReference>
<evidence type="ECO:0008006" key="3">
    <source>
        <dbReference type="Google" id="ProtNLM"/>
    </source>
</evidence>
<evidence type="ECO:0000313" key="2">
    <source>
        <dbReference type="Proteomes" id="UP000184287"/>
    </source>
</evidence>
<accession>A0A1M4UQG1</accession>
<dbReference type="OrthoDB" id="2599194at2"/>
<dbReference type="InterPro" id="IPR034660">
    <property type="entry name" value="DinB/YfiT-like"/>
</dbReference>
<sequence length="153" mass="17777">MSQIIDTSSRAHLLDLFLGLRPDTLSLWGKMEPQQMVEHLIDQVQYTNGKKIPFLEFSEEEAKLAKQKNIYTDLKIPKNVIFGTLPDQLIYPDLPSAIKQLMTELDDFDLYFRNPETTAIHGAFGPMNYKEWIIWHSKHFTHHLSQFGLIAMT</sequence>
<name>A0A1M4UQG1_9SPHI</name>
<dbReference type="AlphaFoldDB" id="A0A1M4UQG1"/>
<proteinExistence type="predicted"/>
<protein>
    <recommendedName>
        <fullName evidence="3">Oxepin-CoA hydrolase / 3-oxo-5,6-dehydrosuberyl-CoA semialdehyde dehydrogenase</fullName>
    </recommendedName>
</protein>
<reference evidence="2" key="1">
    <citation type="submission" date="2016-11" db="EMBL/GenBank/DDBJ databases">
        <authorList>
            <person name="Varghese N."/>
            <person name="Submissions S."/>
        </authorList>
    </citation>
    <scope>NUCLEOTIDE SEQUENCE [LARGE SCALE GENOMIC DNA]</scope>
    <source>
        <strain evidence="2">DSM 16990</strain>
    </source>
</reference>
<organism evidence="1 2">
    <name type="scientific">Pedobacter caeni</name>
    <dbReference type="NCBI Taxonomy" id="288992"/>
    <lineage>
        <taxon>Bacteria</taxon>
        <taxon>Pseudomonadati</taxon>
        <taxon>Bacteroidota</taxon>
        <taxon>Sphingobacteriia</taxon>
        <taxon>Sphingobacteriales</taxon>
        <taxon>Sphingobacteriaceae</taxon>
        <taxon>Pedobacter</taxon>
    </lineage>
</organism>
<dbReference type="Gene3D" id="1.20.120.450">
    <property type="entry name" value="dinb family like domain"/>
    <property type="match status" value="1"/>
</dbReference>
<keyword evidence="2" id="KW-1185">Reference proteome</keyword>
<dbReference type="STRING" id="288992.SAMN04488522_101645"/>